<dbReference type="InterPro" id="IPR027417">
    <property type="entry name" value="P-loop_NTPase"/>
</dbReference>
<dbReference type="InterPro" id="IPR016032">
    <property type="entry name" value="Sig_transdc_resp-reg_C-effctor"/>
</dbReference>
<dbReference type="InterPro" id="IPR036388">
    <property type="entry name" value="WH-like_DNA-bd_sf"/>
</dbReference>
<dbReference type="Pfam" id="PF00196">
    <property type="entry name" value="GerE"/>
    <property type="match status" value="1"/>
</dbReference>
<keyword evidence="1" id="KW-0547">Nucleotide-binding</keyword>
<dbReference type="SUPFAM" id="SSF46894">
    <property type="entry name" value="C-terminal effector domain of the bipartite response regulators"/>
    <property type="match status" value="1"/>
</dbReference>
<proteinExistence type="predicted"/>
<dbReference type="Pfam" id="PF13191">
    <property type="entry name" value="AAA_16"/>
    <property type="match status" value="1"/>
</dbReference>
<reference evidence="4 5" key="1">
    <citation type="submission" date="2024-10" db="EMBL/GenBank/DDBJ databases">
        <title>The Natural Products Discovery Center: Release of the First 8490 Sequenced Strains for Exploring Actinobacteria Biosynthetic Diversity.</title>
        <authorList>
            <person name="Kalkreuter E."/>
            <person name="Kautsar S.A."/>
            <person name="Yang D."/>
            <person name="Bader C.D."/>
            <person name="Teijaro C.N."/>
            <person name="Fluegel L."/>
            <person name="Davis C.M."/>
            <person name="Simpson J.R."/>
            <person name="Lauterbach L."/>
            <person name="Steele A.D."/>
            <person name="Gui C."/>
            <person name="Meng S."/>
            <person name="Li G."/>
            <person name="Viehrig K."/>
            <person name="Ye F."/>
            <person name="Su P."/>
            <person name="Kiefer A.F."/>
            <person name="Nichols A."/>
            <person name="Cepeda A.J."/>
            <person name="Yan W."/>
            <person name="Fan B."/>
            <person name="Jiang Y."/>
            <person name="Adhikari A."/>
            <person name="Zheng C.-J."/>
            <person name="Schuster L."/>
            <person name="Cowan T.M."/>
            <person name="Smanski M.J."/>
            <person name="Chevrette M.G."/>
            <person name="De Carvalho L.P.S."/>
            <person name="Shen B."/>
        </authorList>
    </citation>
    <scope>NUCLEOTIDE SEQUENCE [LARGE SCALE GENOMIC DNA]</scope>
    <source>
        <strain evidence="4 5">NPDC001281</strain>
    </source>
</reference>
<dbReference type="Gene3D" id="3.40.50.300">
    <property type="entry name" value="P-loop containing nucleotide triphosphate hydrolases"/>
    <property type="match status" value="1"/>
</dbReference>
<dbReference type="SMART" id="SM00421">
    <property type="entry name" value="HTH_LUXR"/>
    <property type="match status" value="1"/>
</dbReference>
<name>A0ABW6V974_MICFU</name>
<dbReference type="PANTHER" id="PTHR16305">
    <property type="entry name" value="TESTICULAR SOLUBLE ADENYLYL CYCLASE"/>
    <property type="match status" value="1"/>
</dbReference>
<feature type="domain" description="HTH luxR-type" evidence="3">
    <location>
        <begin position="819"/>
        <end position="884"/>
    </location>
</feature>
<keyword evidence="5" id="KW-1185">Reference proteome</keyword>
<evidence type="ECO:0000256" key="1">
    <source>
        <dbReference type="ARBA" id="ARBA00022741"/>
    </source>
</evidence>
<dbReference type="InterPro" id="IPR011990">
    <property type="entry name" value="TPR-like_helical_dom_sf"/>
</dbReference>
<dbReference type="Proteomes" id="UP001602119">
    <property type="component" value="Unassembled WGS sequence"/>
</dbReference>
<evidence type="ECO:0000313" key="4">
    <source>
        <dbReference type="EMBL" id="MFF4775878.1"/>
    </source>
</evidence>
<dbReference type="PANTHER" id="PTHR16305:SF28">
    <property type="entry name" value="GUANYLATE CYCLASE DOMAIN-CONTAINING PROTEIN"/>
    <property type="match status" value="1"/>
</dbReference>
<comment type="caution">
    <text evidence="4">The sequence shown here is derived from an EMBL/GenBank/DDBJ whole genome shotgun (WGS) entry which is preliminary data.</text>
</comment>
<organism evidence="4 5">
    <name type="scientific">Microtetraspora fusca</name>
    <dbReference type="NCBI Taxonomy" id="1997"/>
    <lineage>
        <taxon>Bacteria</taxon>
        <taxon>Bacillati</taxon>
        <taxon>Actinomycetota</taxon>
        <taxon>Actinomycetes</taxon>
        <taxon>Streptosporangiales</taxon>
        <taxon>Streptosporangiaceae</taxon>
        <taxon>Microtetraspora</taxon>
    </lineage>
</organism>
<dbReference type="EMBL" id="JBIAXI010000014">
    <property type="protein sequence ID" value="MFF4775878.1"/>
    <property type="molecule type" value="Genomic_DNA"/>
</dbReference>
<dbReference type="SUPFAM" id="SSF48452">
    <property type="entry name" value="TPR-like"/>
    <property type="match status" value="1"/>
</dbReference>
<dbReference type="SUPFAM" id="SSF52540">
    <property type="entry name" value="P-loop containing nucleoside triphosphate hydrolases"/>
    <property type="match status" value="1"/>
</dbReference>
<accession>A0ABW6V974</accession>
<dbReference type="PRINTS" id="PR00038">
    <property type="entry name" value="HTHLUXR"/>
</dbReference>
<dbReference type="CDD" id="cd06170">
    <property type="entry name" value="LuxR_C_like"/>
    <property type="match status" value="1"/>
</dbReference>
<sequence>MQDPWPMVGRDKEIDKFKKALLQPGCQAFLVTGAPGVGRTRLADECLLWAAGDGRPVARAIATRETASLPLGALAHLLALPPAGIRTGAVTDTAILSDAIGLFSRAREALGPRRGNQRLVLFVDDLNLLDAVSLALLGQLMEAGDIFLLATFPTSEPLPDVLHRMWTADRAVWVELSSLTGRDAKVLLTLALGSPVTADTAAALWSVSRGNVLYLRELVLGAMESGALGSHEGVWRLGCEPLPTSRLQELVADRIRTLDPPAQAVLEHLAVCGPAGASALTALAPVEVLERLERSGLVQVRADGRRRPVALAHPLYAQAIRDGLPQLTVDRILGAQIAQVSELGARRLDDTVKMAIWQLEGGGQADPDLLVRAARLSRSANDFPRVERLARAALTTAGPELAVEAATLLGEALGHLGRIGEAEEVFALTDGARAADGGGQPVAPLRALNLTWGSEHPDQALAVIDRARHVLEGQLADELDAVSSLVLTLSHRPREAYHALAAERDGFTAPPSRIGSLARVAVLAALGRTREAVDASDATPETGSPNAGLDLGVHPVFHVYARVMALYSAGLLTEAISTAERGLEQAIMDNVVTTHAAFSTLLGRCHLTAGRPRTAIRWFRETAAIARTHGLTEQLRLAYAGLAMAHAFLGDAQASRDAVFDMGPLDEAAERQGLPPQAYAWHLAVNGERKQAIDRLLAASADVEARGELVLYSTLLHDVARLGEPERVADRLAELAGAVDSPMVTARAWYAAGSARLDPVVLDRACTEFGSLGAWLYAAEAAAQAQRHSAGTRERAARAVRITGLLRRCESARTPALLGVHTPAPLSLRERDVCLLAAQGLSSREIAARLVLSVRTVDNYLQRAYAKLGISRRGQLTEALELDPGSETAGVRADIRPDRA</sequence>
<dbReference type="InterPro" id="IPR041664">
    <property type="entry name" value="AAA_16"/>
</dbReference>
<dbReference type="PROSITE" id="PS00622">
    <property type="entry name" value="HTH_LUXR_1"/>
    <property type="match status" value="1"/>
</dbReference>
<evidence type="ECO:0000259" key="3">
    <source>
        <dbReference type="PROSITE" id="PS50043"/>
    </source>
</evidence>
<dbReference type="Gene3D" id="1.10.10.10">
    <property type="entry name" value="Winged helix-like DNA-binding domain superfamily/Winged helix DNA-binding domain"/>
    <property type="match status" value="1"/>
</dbReference>
<dbReference type="PROSITE" id="PS50043">
    <property type="entry name" value="HTH_LUXR_2"/>
    <property type="match status" value="1"/>
</dbReference>
<evidence type="ECO:0000313" key="5">
    <source>
        <dbReference type="Proteomes" id="UP001602119"/>
    </source>
</evidence>
<keyword evidence="2" id="KW-0067">ATP-binding</keyword>
<dbReference type="Gene3D" id="1.25.40.10">
    <property type="entry name" value="Tetratricopeptide repeat domain"/>
    <property type="match status" value="1"/>
</dbReference>
<dbReference type="InterPro" id="IPR000792">
    <property type="entry name" value="Tscrpt_reg_LuxR_C"/>
</dbReference>
<dbReference type="RefSeq" id="WP_169808871.1">
    <property type="nucleotide sequence ID" value="NZ_BBYK01000040.1"/>
</dbReference>
<protein>
    <submittedName>
        <fullName evidence="4">LuxR C-terminal-related transcriptional regulator</fullName>
    </submittedName>
</protein>
<gene>
    <name evidence="4" type="ORF">ACFY05_23785</name>
</gene>
<evidence type="ECO:0000256" key="2">
    <source>
        <dbReference type="ARBA" id="ARBA00022840"/>
    </source>
</evidence>